<dbReference type="EMBL" id="EF201974">
    <property type="protein sequence ID" value="ABN15002.1"/>
    <property type="molecule type" value="mRNA"/>
</dbReference>
<protein>
    <submittedName>
        <fullName evidence="1">Cytoplasmic antigen 1</fullName>
    </submittedName>
</protein>
<name>A3F523_TAEAS</name>
<accession>A3F523</accession>
<sequence>MAMVLRGGRYDNQLWNECGGAKSFVDDLMFCRGDVSTRAAITLRGVESYPYLT</sequence>
<reference evidence="1" key="1">
    <citation type="submission" date="2006-12" db="EMBL/GenBank/DDBJ databases">
        <title>Analysis of Taenia asiatica adult gene expression profile applying EST strategy.</title>
        <authorList>
            <person name="Huang J."/>
            <person name="Hu X."/>
            <person name="Bao H."/>
        </authorList>
    </citation>
    <scope>NUCLEOTIDE SEQUENCE</scope>
</reference>
<proteinExistence type="evidence at transcript level"/>
<organism evidence="1">
    <name type="scientific">Taenia asiatica</name>
    <name type="common">Asian tapeworm</name>
    <dbReference type="NCBI Taxonomy" id="60517"/>
    <lineage>
        <taxon>Eukaryota</taxon>
        <taxon>Metazoa</taxon>
        <taxon>Spiralia</taxon>
        <taxon>Lophotrochozoa</taxon>
        <taxon>Platyhelminthes</taxon>
        <taxon>Cestoda</taxon>
        <taxon>Eucestoda</taxon>
        <taxon>Cyclophyllidea</taxon>
        <taxon>Taeniidae</taxon>
        <taxon>Taenia</taxon>
    </lineage>
</organism>
<evidence type="ECO:0000313" key="1">
    <source>
        <dbReference type="EMBL" id="ABN15002.1"/>
    </source>
</evidence>
<dbReference type="AlphaFoldDB" id="A3F523"/>